<dbReference type="PROSITE" id="PS51898">
    <property type="entry name" value="TYR_RECOMBINASE"/>
    <property type="match status" value="1"/>
</dbReference>
<sequence>MSEYRLVQHRGNWSLAYDEEERGRVRVALGTPDRGLAEARARDLWKARTAPVSDKVKDLWTSYIADREAMGVTVDAAGSTWKALETTFGHKLGRAVNREDCREHYERRKREKRSDSTIRTELEYLRACLRLKYGKESPVLWMPPPSAPRDRYLTKTELKKLLSHVETPHVRLFIELAIATGARMSAILELTWEYVDLERGTVNLNPSGRHVTNKRRTIVPVRDRALAALVEAKKGALTDNVIEYDGGDVKSIRKAIRSAAIRAKVPCSPHVFRHTAGVWMAEADVPMQKISQFLAHSTTAVTERHYARYSPSFMVDAAKALNW</sequence>
<dbReference type="PANTHER" id="PTHR30349:SF88">
    <property type="entry name" value="BLL1584 PROTEIN"/>
    <property type="match status" value="1"/>
</dbReference>
<accession>A0A494TEP1</accession>
<protein>
    <submittedName>
        <fullName evidence="4">Integrase</fullName>
    </submittedName>
</protein>
<organism evidence="4 5">
    <name type="scientific">Sphingomonas paeninsulae</name>
    <dbReference type="NCBI Taxonomy" id="2319844"/>
    <lineage>
        <taxon>Bacteria</taxon>
        <taxon>Pseudomonadati</taxon>
        <taxon>Pseudomonadota</taxon>
        <taxon>Alphaproteobacteria</taxon>
        <taxon>Sphingomonadales</taxon>
        <taxon>Sphingomonadaceae</taxon>
        <taxon>Sphingomonas</taxon>
    </lineage>
</organism>
<gene>
    <name evidence="4" type="ORF">D3Y57_06885</name>
</gene>
<evidence type="ECO:0000259" key="3">
    <source>
        <dbReference type="PROSITE" id="PS51898"/>
    </source>
</evidence>
<dbReference type="InterPro" id="IPR011010">
    <property type="entry name" value="DNA_brk_join_enz"/>
</dbReference>
<dbReference type="KEGG" id="spha:D3Y57_06885"/>
<evidence type="ECO:0000256" key="2">
    <source>
        <dbReference type="ARBA" id="ARBA00023172"/>
    </source>
</evidence>
<dbReference type="EMBL" id="CP032829">
    <property type="protein sequence ID" value="AYJ85742.1"/>
    <property type="molecule type" value="Genomic_DNA"/>
</dbReference>
<proteinExistence type="predicted"/>
<name>A0A494TEP1_SPHPE</name>
<dbReference type="Gene3D" id="1.10.443.10">
    <property type="entry name" value="Intergrase catalytic core"/>
    <property type="match status" value="1"/>
</dbReference>
<dbReference type="CDD" id="cd00796">
    <property type="entry name" value="INT_Rci_Hp1_C"/>
    <property type="match status" value="1"/>
</dbReference>
<evidence type="ECO:0000313" key="5">
    <source>
        <dbReference type="Proteomes" id="UP000276254"/>
    </source>
</evidence>
<dbReference type="Pfam" id="PF00589">
    <property type="entry name" value="Phage_integrase"/>
    <property type="match status" value="1"/>
</dbReference>
<evidence type="ECO:0000256" key="1">
    <source>
        <dbReference type="ARBA" id="ARBA00022908"/>
    </source>
</evidence>
<dbReference type="SUPFAM" id="SSF56349">
    <property type="entry name" value="DNA breaking-rejoining enzymes"/>
    <property type="match status" value="1"/>
</dbReference>
<feature type="domain" description="Tyr recombinase" evidence="3">
    <location>
        <begin position="148"/>
        <end position="319"/>
    </location>
</feature>
<dbReference type="PANTHER" id="PTHR30349">
    <property type="entry name" value="PHAGE INTEGRASE-RELATED"/>
    <property type="match status" value="1"/>
</dbReference>
<dbReference type="InterPro" id="IPR050090">
    <property type="entry name" value="Tyrosine_recombinase_XerCD"/>
</dbReference>
<dbReference type="GO" id="GO:0003677">
    <property type="term" value="F:DNA binding"/>
    <property type="evidence" value="ECO:0007669"/>
    <property type="project" value="InterPro"/>
</dbReference>
<dbReference type="OrthoDB" id="7615137at2"/>
<reference evidence="4 5" key="1">
    <citation type="submission" date="2018-09" db="EMBL/GenBank/DDBJ databases">
        <title>Sphingomonas peninsula sp. nov., isolated from fildes peninsula, Antarctic soil.</title>
        <authorList>
            <person name="Yingchao G."/>
        </authorList>
    </citation>
    <scope>NUCLEOTIDE SEQUENCE [LARGE SCALE GENOMIC DNA]</scope>
    <source>
        <strain evidence="4 5">YZ-8</strain>
    </source>
</reference>
<dbReference type="InterPro" id="IPR002104">
    <property type="entry name" value="Integrase_catalytic"/>
</dbReference>
<dbReference type="InterPro" id="IPR013762">
    <property type="entry name" value="Integrase-like_cat_sf"/>
</dbReference>
<keyword evidence="5" id="KW-1185">Reference proteome</keyword>
<dbReference type="GO" id="GO:0015074">
    <property type="term" value="P:DNA integration"/>
    <property type="evidence" value="ECO:0007669"/>
    <property type="project" value="UniProtKB-KW"/>
</dbReference>
<keyword evidence="1" id="KW-0229">DNA integration</keyword>
<keyword evidence="2" id="KW-0233">DNA recombination</keyword>
<dbReference type="RefSeq" id="WP_121152367.1">
    <property type="nucleotide sequence ID" value="NZ_CP032829.1"/>
</dbReference>
<dbReference type="GO" id="GO:0006310">
    <property type="term" value="P:DNA recombination"/>
    <property type="evidence" value="ECO:0007669"/>
    <property type="project" value="UniProtKB-KW"/>
</dbReference>
<evidence type="ECO:0000313" key="4">
    <source>
        <dbReference type="EMBL" id="AYJ85742.1"/>
    </source>
</evidence>
<dbReference type="Proteomes" id="UP000276254">
    <property type="component" value="Chromosome"/>
</dbReference>
<dbReference type="AlphaFoldDB" id="A0A494TEP1"/>